<proteinExistence type="predicted"/>
<dbReference type="EMBL" id="MKKU01000957">
    <property type="protein sequence ID" value="RNE99437.1"/>
    <property type="molecule type" value="Genomic_DNA"/>
</dbReference>
<accession>A0A3R7K2L5</accession>
<name>A0A3R7K2L5_9TRYP</name>
<reference evidence="3 4" key="1">
    <citation type="journal article" date="2018" name="BMC Genomics">
        <title>Genomic comparison of Trypanosoma conorhini and Trypanosoma rangeli to Trypanosoma cruzi strains of high and low virulence.</title>
        <authorList>
            <person name="Bradwell K.R."/>
            <person name="Koparde V.N."/>
            <person name="Matveyev A.V."/>
            <person name="Serrano M.G."/>
            <person name="Alves J.M."/>
            <person name="Parikh H."/>
            <person name="Huang B."/>
            <person name="Lee V."/>
            <person name="Espinosa-Alvarez O."/>
            <person name="Ortiz P.A."/>
            <person name="Costa-Martins A.G."/>
            <person name="Teixeira M.M."/>
            <person name="Buck G.A."/>
        </authorList>
    </citation>
    <scope>NUCLEOTIDE SEQUENCE [LARGE SCALE GENOMIC DNA]</scope>
    <source>
        <strain evidence="3 4">025E</strain>
    </source>
</reference>
<dbReference type="OrthoDB" id="248519at2759"/>
<sequence>MASAGGTPPLTEHLISGGACSDSTASKSMQAGRSPRLSADSWPLPTPRVAASEDHMDSGSCSVGEAFEQDCVSHASVIPVPCERFCDTSYATGERTHTFLFNEPSAAEHGGEDLHLDIPRAGGVRTPFASNSAIGQPLTPRSPVNRRPSLVDSSHIHRSPSLRLWNHDLETKAQCEDSVEDAATYLRSRRNPSLISRHGHSGASSARGHGSRSPQMFRGETIEETLSTSRTPFKSPAQMRASRLTNDIGPIFHSCFSSRRSSMLPPAVIHASGAPACVRGADSSGVSATQEQYGQGPGGRALPASSHEAHPLVPESAYRENFSSSRDFFLDRIEKLEARLQQTEQTLAQLVERFEARQVELEQRVAELQRRAALVSPAAVASISRSNSAGATREPSRAMDA</sequence>
<dbReference type="Proteomes" id="UP000284403">
    <property type="component" value="Unassembled WGS sequence"/>
</dbReference>
<feature type="region of interest" description="Disordered" evidence="2">
    <location>
        <begin position="1"/>
        <end position="57"/>
    </location>
</feature>
<evidence type="ECO:0000313" key="3">
    <source>
        <dbReference type="EMBL" id="RNE99437.1"/>
    </source>
</evidence>
<evidence type="ECO:0000313" key="4">
    <source>
        <dbReference type="Proteomes" id="UP000284403"/>
    </source>
</evidence>
<feature type="compositionally biased region" description="Polar residues" evidence="2">
    <location>
        <begin position="21"/>
        <end position="31"/>
    </location>
</feature>
<feature type="region of interest" description="Disordered" evidence="2">
    <location>
        <begin position="287"/>
        <end position="308"/>
    </location>
</feature>
<feature type="region of interest" description="Disordered" evidence="2">
    <location>
        <begin position="130"/>
        <end position="153"/>
    </location>
</feature>
<dbReference type="GeneID" id="40322624"/>
<comment type="caution">
    <text evidence="3">The sequence shown here is derived from an EMBL/GenBank/DDBJ whole genome shotgun (WGS) entry which is preliminary data.</text>
</comment>
<evidence type="ECO:0000256" key="2">
    <source>
        <dbReference type="SAM" id="MobiDB-lite"/>
    </source>
</evidence>
<organism evidence="3 4">
    <name type="scientific">Trypanosoma conorhini</name>
    <dbReference type="NCBI Taxonomy" id="83891"/>
    <lineage>
        <taxon>Eukaryota</taxon>
        <taxon>Discoba</taxon>
        <taxon>Euglenozoa</taxon>
        <taxon>Kinetoplastea</taxon>
        <taxon>Metakinetoplastina</taxon>
        <taxon>Trypanosomatida</taxon>
        <taxon>Trypanosomatidae</taxon>
        <taxon>Trypanosoma</taxon>
    </lineage>
</organism>
<feature type="coiled-coil region" evidence="1">
    <location>
        <begin position="326"/>
        <end position="371"/>
    </location>
</feature>
<gene>
    <name evidence="3" type="ORF">Tco025E_09013</name>
</gene>
<protein>
    <submittedName>
        <fullName evidence="3">Uncharacterized protein</fullName>
    </submittedName>
</protein>
<keyword evidence="1" id="KW-0175">Coiled coil</keyword>
<dbReference type="RefSeq" id="XP_029224038.1">
    <property type="nucleotide sequence ID" value="XM_029375842.1"/>
</dbReference>
<feature type="region of interest" description="Disordered" evidence="2">
    <location>
        <begin position="190"/>
        <end position="218"/>
    </location>
</feature>
<dbReference type="AlphaFoldDB" id="A0A3R7K2L5"/>
<keyword evidence="4" id="KW-1185">Reference proteome</keyword>
<evidence type="ECO:0000256" key="1">
    <source>
        <dbReference type="SAM" id="Coils"/>
    </source>
</evidence>
<feature type="compositionally biased region" description="Low complexity" evidence="2">
    <location>
        <begin position="201"/>
        <end position="213"/>
    </location>
</feature>